<reference evidence="1 2" key="1">
    <citation type="submission" date="2015-07" db="EMBL/GenBank/DDBJ databases">
        <authorList>
            <person name="Ju K.-S."/>
            <person name="Doroghazi J.R."/>
            <person name="Metcalf W.W."/>
        </authorList>
    </citation>
    <scope>NUCLEOTIDE SEQUENCE [LARGE SCALE GENOMIC DNA]</scope>
    <source>
        <strain evidence="1 2">NRRL B-3589</strain>
    </source>
</reference>
<sequence length="77" mass="8261">MTTVRPSPAAVEGVWPSLYEAAARAEELLAALPEPGDRSPDQRAAATAAKDAARAERVRFLEAHAADVYDRLTKGRT</sequence>
<dbReference type="Proteomes" id="UP000037020">
    <property type="component" value="Unassembled WGS sequence"/>
</dbReference>
<proteinExistence type="predicted"/>
<feature type="non-terminal residue" evidence="1">
    <location>
        <position position="77"/>
    </location>
</feature>
<evidence type="ECO:0000313" key="2">
    <source>
        <dbReference type="Proteomes" id="UP000037020"/>
    </source>
</evidence>
<organism evidence="1 2">
    <name type="scientific">Streptomyces varsoviensis</name>
    <dbReference type="NCBI Taxonomy" id="67373"/>
    <lineage>
        <taxon>Bacteria</taxon>
        <taxon>Bacillati</taxon>
        <taxon>Actinomycetota</taxon>
        <taxon>Actinomycetes</taxon>
        <taxon>Kitasatosporales</taxon>
        <taxon>Streptomycetaceae</taxon>
        <taxon>Streptomyces</taxon>
    </lineage>
</organism>
<evidence type="ECO:0000313" key="1">
    <source>
        <dbReference type="EMBL" id="KOG89868.1"/>
    </source>
</evidence>
<keyword evidence="2" id="KW-1185">Reference proteome</keyword>
<accession>A0ABR5J8U5</accession>
<dbReference type="Gene3D" id="1.20.58.1300">
    <property type="match status" value="1"/>
</dbReference>
<comment type="caution">
    <text evidence="1">The sequence shown here is derived from an EMBL/GenBank/DDBJ whole genome shotgun (WGS) entry which is preliminary data.</text>
</comment>
<protein>
    <submittedName>
        <fullName evidence="1">Uncharacterized protein</fullName>
    </submittedName>
</protein>
<name>A0ABR5J8U5_9ACTN</name>
<gene>
    <name evidence="1" type="ORF">ADK38_11885</name>
</gene>
<dbReference type="EMBL" id="LGUT01000993">
    <property type="protein sequence ID" value="KOG89868.1"/>
    <property type="molecule type" value="Genomic_DNA"/>
</dbReference>